<dbReference type="InterPro" id="IPR032093">
    <property type="entry name" value="PhoD_N"/>
</dbReference>
<dbReference type="GeneID" id="19977742"/>
<dbReference type="InterPro" id="IPR029052">
    <property type="entry name" value="Metallo-depent_PP-like"/>
</dbReference>
<sequence length="631" mass="72210">MLRSILLTALASGATASWDANLNYRSPSFDHEHLGIDMNKVQSRSLEKRDYTEWKTEDLSFTHGVASGDPLADSVILWTRVAPTMDHDRSNVTVEGDVELYSHETERWIQASKRPICVDWRLHEDAELSGQAAASGRGYTTSDIDYTLKVEATGLQPFTTYYYQFNVCDTDIVSPLGRTKTIPAEDDEVPLKLGVFSCAKYYRGYFNVYGNAARKDNLDYMVHLGDYFYEEPDGQGERAMDPPRELITLYDFRTRIGQYRTDSDLLLSHQQYPWITTWDDHEISNNNWRAGSSQMNNTEESFLEFGGVSFDTLKMNAVRAYFEWMPIRQADLDDNLRIWRNFRMGKLFDLIILDTRAYDRSVTSLRWNNDHIGEDLSNDASRSLMGGRQEKWFYRQLSESSDRGAAWRVIGNQIIFSHVNQSGIGEGSELFPYSPDEWNGYVANRNRTLKHILQNDINNTIVLAGDSHANWVSDITWEGLREYNPETGEGSLGVEFAVTAVSSDGYGEFNNSHSNQQSRDLVRDNPNLHWAEGYYRGYLELSIEADRVDARFWGSPSVATRNPYELPMANFTVQSGANRLQRPFGDVVNGAISGGFPTFDNTTLSTENGTWFEQEWADVVEMFLWYPEDFE</sequence>
<feature type="signal peptide" evidence="1">
    <location>
        <begin position="1"/>
        <end position="16"/>
    </location>
</feature>
<dbReference type="InterPro" id="IPR052900">
    <property type="entry name" value="Phospholipid_Metab_Enz"/>
</dbReference>
<gene>
    <name evidence="4" type="ORF">HMPREF1541_10403</name>
</gene>
<dbReference type="PANTHER" id="PTHR43606:SF8">
    <property type="entry name" value="ALKALINE PHOSPHATASE"/>
    <property type="match status" value="1"/>
</dbReference>
<feature type="chain" id="PRO_5004824403" description="PhoD-like phosphatase metallophosphatase domain-containing protein" evidence="1">
    <location>
        <begin position="17"/>
        <end position="631"/>
    </location>
</feature>
<dbReference type="OrthoDB" id="9992270at2759"/>
<accession>W2S9L7</accession>
<dbReference type="HOGENOM" id="CLU_015982_0_0_1"/>
<keyword evidence="1" id="KW-0732">Signal</keyword>
<evidence type="ECO:0000313" key="5">
    <source>
        <dbReference type="Proteomes" id="UP000030752"/>
    </source>
</evidence>
<protein>
    <recommendedName>
        <fullName evidence="6">PhoD-like phosphatase metallophosphatase domain-containing protein</fullName>
    </recommendedName>
</protein>
<dbReference type="CDD" id="cd07389">
    <property type="entry name" value="MPP_PhoD"/>
    <property type="match status" value="1"/>
</dbReference>
<dbReference type="PANTHER" id="PTHR43606">
    <property type="entry name" value="PHOSPHATASE, PUTATIVE (AFU_ORTHOLOGUE AFUA_6G08710)-RELATED"/>
    <property type="match status" value="1"/>
</dbReference>
<evidence type="ECO:0000256" key="1">
    <source>
        <dbReference type="SAM" id="SignalP"/>
    </source>
</evidence>
<dbReference type="EMBL" id="KB822714">
    <property type="protein sequence ID" value="ETN44733.1"/>
    <property type="molecule type" value="Genomic_DNA"/>
</dbReference>
<dbReference type="Gene3D" id="2.60.40.380">
    <property type="entry name" value="Purple acid phosphatase-like, N-terminal"/>
    <property type="match status" value="1"/>
</dbReference>
<dbReference type="InterPro" id="IPR018946">
    <property type="entry name" value="PhoD-like_MPP"/>
</dbReference>
<dbReference type="VEuPathDB" id="FungiDB:HMPREF1541_10403"/>
<dbReference type="eggNOG" id="ENOG502QU5W">
    <property type="taxonomic scope" value="Eukaryota"/>
</dbReference>
<dbReference type="Gene3D" id="3.60.21.70">
    <property type="entry name" value="PhoD-like phosphatase"/>
    <property type="match status" value="1"/>
</dbReference>
<dbReference type="InParanoid" id="W2S9L7"/>
<evidence type="ECO:0000259" key="2">
    <source>
        <dbReference type="Pfam" id="PF09423"/>
    </source>
</evidence>
<keyword evidence="5" id="KW-1185">Reference proteome</keyword>
<dbReference type="STRING" id="1220924.W2S9L7"/>
<reference evidence="4 5" key="1">
    <citation type="submission" date="2013-03" db="EMBL/GenBank/DDBJ databases">
        <title>The Genome Sequence of Phialophora europaea CBS 101466.</title>
        <authorList>
            <consortium name="The Broad Institute Genomics Platform"/>
            <person name="Cuomo C."/>
            <person name="de Hoog S."/>
            <person name="Gorbushina A."/>
            <person name="Walker B."/>
            <person name="Young S.K."/>
            <person name="Zeng Q."/>
            <person name="Gargeya S."/>
            <person name="Fitzgerald M."/>
            <person name="Haas B."/>
            <person name="Abouelleil A."/>
            <person name="Allen A.W."/>
            <person name="Alvarado L."/>
            <person name="Arachchi H.M."/>
            <person name="Berlin A.M."/>
            <person name="Chapman S.B."/>
            <person name="Gainer-Dewar J."/>
            <person name="Goldberg J."/>
            <person name="Griggs A."/>
            <person name="Gujja S."/>
            <person name="Hansen M."/>
            <person name="Howarth C."/>
            <person name="Imamovic A."/>
            <person name="Ireland A."/>
            <person name="Larimer J."/>
            <person name="McCowan C."/>
            <person name="Murphy C."/>
            <person name="Pearson M."/>
            <person name="Poon T.W."/>
            <person name="Priest M."/>
            <person name="Roberts A."/>
            <person name="Saif S."/>
            <person name="Shea T."/>
            <person name="Sisk P."/>
            <person name="Sykes S."/>
            <person name="Wortman J."/>
            <person name="Nusbaum C."/>
            <person name="Birren B."/>
        </authorList>
    </citation>
    <scope>NUCLEOTIDE SEQUENCE [LARGE SCALE GENOMIC DNA]</scope>
    <source>
        <strain evidence="4 5">CBS 101466</strain>
    </source>
</reference>
<name>W2S9L7_CYPE1</name>
<feature type="domain" description="Phospholipase D N-terminal" evidence="3">
    <location>
        <begin position="63"/>
        <end position="181"/>
    </location>
</feature>
<dbReference type="InterPro" id="IPR038607">
    <property type="entry name" value="PhoD-like_sf"/>
</dbReference>
<dbReference type="Pfam" id="PF16655">
    <property type="entry name" value="PhoD_N"/>
    <property type="match status" value="1"/>
</dbReference>
<organism evidence="4 5">
    <name type="scientific">Cyphellophora europaea (strain CBS 101466)</name>
    <name type="common">Phialophora europaea</name>
    <dbReference type="NCBI Taxonomy" id="1220924"/>
    <lineage>
        <taxon>Eukaryota</taxon>
        <taxon>Fungi</taxon>
        <taxon>Dikarya</taxon>
        <taxon>Ascomycota</taxon>
        <taxon>Pezizomycotina</taxon>
        <taxon>Eurotiomycetes</taxon>
        <taxon>Chaetothyriomycetidae</taxon>
        <taxon>Chaetothyriales</taxon>
        <taxon>Cyphellophoraceae</taxon>
        <taxon>Cyphellophora</taxon>
    </lineage>
</organism>
<evidence type="ECO:0000313" key="4">
    <source>
        <dbReference type="EMBL" id="ETN44733.1"/>
    </source>
</evidence>
<dbReference type="AlphaFoldDB" id="W2S9L7"/>
<dbReference type="Proteomes" id="UP000030752">
    <property type="component" value="Unassembled WGS sequence"/>
</dbReference>
<evidence type="ECO:0000259" key="3">
    <source>
        <dbReference type="Pfam" id="PF16655"/>
    </source>
</evidence>
<evidence type="ECO:0008006" key="6">
    <source>
        <dbReference type="Google" id="ProtNLM"/>
    </source>
</evidence>
<feature type="domain" description="PhoD-like phosphatase metallophosphatase" evidence="2">
    <location>
        <begin position="193"/>
        <end position="552"/>
    </location>
</feature>
<dbReference type="RefSeq" id="XP_008713296.1">
    <property type="nucleotide sequence ID" value="XM_008715074.1"/>
</dbReference>
<dbReference type="SUPFAM" id="SSF56300">
    <property type="entry name" value="Metallo-dependent phosphatases"/>
    <property type="match status" value="1"/>
</dbReference>
<proteinExistence type="predicted"/>
<dbReference type="Pfam" id="PF09423">
    <property type="entry name" value="PhoD"/>
    <property type="match status" value="1"/>
</dbReference>